<dbReference type="EMBL" id="JBGNUJ010000007">
    <property type="protein sequence ID" value="KAL3957130.1"/>
    <property type="molecule type" value="Genomic_DNA"/>
</dbReference>
<gene>
    <name evidence="1" type="ORF">ACCO45_007708</name>
</gene>
<organism evidence="1 2">
    <name type="scientific">Purpureocillium lilacinum</name>
    <name type="common">Paecilomyces lilacinus</name>
    <dbReference type="NCBI Taxonomy" id="33203"/>
    <lineage>
        <taxon>Eukaryota</taxon>
        <taxon>Fungi</taxon>
        <taxon>Dikarya</taxon>
        <taxon>Ascomycota</taxon>
        <taxon>Pezizomycotina</taxon>
        <taxon>Sordariomycetes</taxon>
        <taxon>Hypocreomycetidae</taxon>
        <taxon>Hypocreales</taxon>
        <taxon>Ophiocordycipitaceae</taxon>
        <taxon>Purpureocillium</taxon>
    </lineage>
</organism>
<reference evidence="1" key="1">
    <citation type="submission" date="2024-12" db="EMBL/GenBank/DDBJ databases">
        <title>Comparative genomics and development of molecular markers within Purpureocillium lilacinum and among Purpureocillium species.</title>
        <authorList>
            <person name="Yeh Z.-Y."/>
            <person name="Ni N.-T."/>
            <person name="Lo P.-H."/>
            <person name="Mushyakhwo K."/>
            <person name="Lin C.-F."/>
            <person name="Nai Y.-S."/>
        </authorList>
    </citation>
    <scope>NUCLEOTIDE SEQUENCE</scope>
    <source>
        <strain evidence="1">NCHU-NPUST-175</strain>
    </source>
</reference>
<evidence type="ECO:0000313" key="2">
    <source>
        <dbReference type="Proteomes" id="UP001638806"/>
    </source>
</evidence>
<accession>A0ACC4DL96</accession>
<evidence type="ECO:0000313" key="1">
    <source>
        <dbReference type="EMBL" id="KAL3957130.1"/>
    </source>
</evidence>
<proteinExistence type="predicted"/>
<comment type="caution">
    <text evidence="1">The sequence shown here is derived from an EMBL/GenBank/DDBJ whole genome shotgun (WGS) entry which is preliminary data.</text>
</comment>
<name>A0ACC4DL96_PURLI</name>
<dbReference type="Proteomes" id="UP001638806">
    <property type="component" value="Unassembled WGS sequence"/>
</dbReference>
<keyword evidence="2" id="KW-1185">Reference proteome</keyword>
<protein>
    <submittedName>
        <fullName evidence="1">Uncharacterized protein</fullName>
    </submittedName>
</protein>
<sequence>MDPPGSSVSSRLVSSPVRVVLCSVAQASGPLDGWEHQPGGIRQTAWMDGMDRPSPPAQLTQRRFRPRARPDGTWEALSGPRPTGCVVSRGPLARQKPPKKEHPVGLTAQTGRAWSHPELHCLQLRCAVRVSPTIPSKPGLAVEPSIILSTAPSHRRPGHRRRRRHRRRHAGMPAILGSLSTGGRAADMLASRPRATQHAATSQRQLPINTTTTTTKASPPRRGQQLRHAANASRPLCKRRPPRRFSGSRSQGRPGQAQEAKASPIHAIHETASRPRANLHRPRHMHAREGGGVPAHAWVQSHLAPLPSRALWIPPKPLASLRRLWSVPMPPSPFDPAFPIKAQQSPAKPSLVAWFVCRPSPWLLLTDVSTCSPARQPVSLANVAPALTPPWTSYVDRRNRSRRGPRVVGWLVPPSAGPTSIHPSSTPSRQAHSPAPPSHMSAGTACRVALVQPFPPVLRSIFALGGGATCTRVRVPPSTRPPLTRPPPARSATSQVGTPGLAVLVAGTRGATGILRFHARSRDARPHVAAGSSCPRRRGRRLHAHDATYQVSTLSNTSFAIASSSTHIAPRAPIDAVARGGLEPGRIVSSCVGCPFGASVDRSVSAESKRGFCCVVALFISPPIATKMEDDFIPRILSPRVRKTTAASASGDAHVQSQLPAKCKAV</sequence>